<dbReference type="EMBL" id="JQSG02000001">
    <property type="protein sequence ID" value="OBS10434.1"/>
    <property type="molecule type" value="Genomic_DNA"/>
</dbReference>
<sequence length="312" mass="35011">MSAPLFTQTIIAMVWDFDKTLIPGYMQAPLFRHYGVDEKVFWREVNALEAQYRARGCEQVASEMAYLNHVLAYVRRGTFKGLSNALLEALGRELVFYPGLPEFFAELRAAVASEPAFAHHDITLEHYVVSTGFTRTIRGSALAPELDGVWGCEFVEDLDGDGDEIAQIGYVLDNTTKTRAVFEINKGVNKHPDQISVNANLPEGERRIPFQNIVYVADGPSDVPVFSVVKRSGGRTYGVYNPGHDKEFRQINELQRQGRVQSFGPADYRPGSQTHMWLSNAVREIAERIVRDREAALGARVGQPPRHLNDND</sequence>
<protein>
    <recommendedName>
        <fullName evidence="3">Haloacid dehalogenase-like hydrolase</fullName>
    </recommendedName>
</protein>
<gene>
    <name evidence="1" type="ORF">Thpro_020150</name>
</gene>
<dbReference type="OrthoDB" id="9785423at2"/>
<dbReference type="RefSeq" id="WP_038087288.1">
    <property type="nucleotide sequence ID" value="NZ_JQSG02000001.1"/>
</dbReference>
<comment type="caution">
    <text evidence="1">The sequence shown here is derived from an EMBL/GenBank/DDBJ whole genome shotgun (WGS) entry which is preliminary data.</text>
</comment>
<organism evidence="1 2">
    <name type="scientific">Acidihalobacter prosperus</name>
    <dbReference type="NCBI Taxonomy" id="160660"/>
    <lineage>
        <taxon>Bacteria</taxon>
        <taxon>Pseudomonadati</taxon>
        <taxon>Pseudomonadota</taxon>
        <taxon>Gammaproteobacteria</taxon>
        <taxon>Chromatiales</taxon>
        <taxon>Ectothiorhodospiraceae</taxon>
        <taxon>Acidihalobacter</taxon>
    </lineage>
</organism>
<reference evidence="1 2" key="1">
    <citation type="journal article" date="2014" name="Genome Announc.">
        <title>Draft Genome Sequence of the Iron-Oxidizing, Acidophilic, and Halotolerant 'Thiobacillus prosperus' Type Strain DSM 5130.</title>
        <authorList>
            <person name="Ossandon F.J."/>
            <person name="Cardenas J.P."/>
            <person name="Corbett M."/>
            <person name="Quatrini R."/>
            <person name="Holmes D.S."/>
            <person name="Watkin E."/>
        </authorList>
    </citation>
    <scope>NUCLEOTIDE SEQUENCE [LARGE SCALE GENOMIC DNA]</scope>
    <source>
        <strain evidence="1 2">DSM 5130</strain>
    </source>
</reference>
<dbReference type="SUPFAM" id="SSF56784">
    <property type="entry name" value="HAD-like"/>
    <property type="match status" value="1"/>
</dbReference>
<name>A0A1A6C7A8_9GAMM</name>
<proteinExistence type="predicted"/>
<keyword evidence="2" id="KW-1185">Reference proteome</keyword>
<evidence type="ECO:0008006" key="3">
    <source>
        <dbReference type="Google" id="ProtNLM"/>
    </source>
</evidence>
<evidence type="ECO:0000313" key="1">
    <source>
        <dbReference type="EMBL" id="OBS10434.1"/>
    </source>
</evidence>
<accession>A0A1A6C7A8</accession>
<dbReference type="AlphaFoldDB" id="A0A1A6C7A8"/>
<dbReference type="Proteomes" id="UP000029273">
    <property type="component" value="Unassembled WGS sequence"/>
</dbReference>
<dbReference type="InterPro" id="IPR023214">
    <property type="entry name" value="HAD_sf"/>
</dbReference>
<dbReference type="Gene3D" id="3.40.50.1000">
    <property type="entry name" value="HAD superfamily/HAD-like"/>
    <property type="match status" value="1"/>
</dbReference>
<dbReference type="STRING" id="160660.BJI67_09300"/>
<dbReference type="InterPro" id="IPR036412">
    <property type="entry name" value="HAD-like_sf"/>
</dbReference>
<evidence type="ECO:0000313" key="2">
    <source>
        <dbReference type="Proteomes" id="UP000029273"/>
    </source>
</evidence>